<name>F5Y7Q1_LEAAZ</name>
<sequence>MPSQILHTLFGEDVIAEIYRRLVPRFGLVAAKALEKISQNYLQPFFLGCQGPDIFYHSQMTRPVGLEYGTLLHRRGAGIFTAGLLKMGLPDPAPDEEDIRLHRREKGINALGAYALGFMTHALLDRACHPYIVYKSGWVSPRRPETLRYAKAHAFFERIIDALMLKIARGQETSSWDQEKALAEVCENPPLGLKELLARALVLAFPERAGRDAKLASRIDNTFADCAGFYRLTAPSKTMPGAGEALHPELLGLIYPVELPEDIDFLNLKHEAWFYPTPRGLEYQSSFPEIYSSAVETATDSIAPVITKYLASGIFPILEAAQAIGNGGLSIHDESGKPCAPTRAAPLPLDRVLEQQARIRGMPA</sequence>
<dbReference type="eggNOG" id="ENOG502ZACX">
    <property type="taxonomic scope" value="Bacteria"/>
</dbReference>
<dbReference type="Proteomes" id="UP000009222">
    <property type="component" value="Chromosome"/>
</dbReference>
<accession>F5Y7Q1</accession>
<keyword evidence="2" id="KW-1185">Reference proteome</keyword>
<dbReference type="RefSeq" id="WP_015710961.1">
    <property type="nucleotide sequence ID" value="NC_015577.1"/>
</dbReference>
<dbReference type="KEGG" id="taz:TREAZ_1026"/>
<dbReference type="EMBL" id="CP001841">
    <property type="protein sequence ID" value="AEF81020.1"/>
    <property type="molecule type" value="Genomic_DNA"/>
</dbReference>
<evidence type="ECO:0000313" key="1">
    <source>
        <dbReference type="EMBL" id="AEF81020.1"/>
    </source>
</evidence>
<dbReference type="InParanoid" id="F5Y7Q1"/>
<organism evidence="1 2">
    <name type="scientific">Leadbettera azotonutricia (strain ATCC BAA-888 / DSM 13862 / ZAS-9)</name>
    <name type="common">Treponema azotonutricium</name>
    <dbReference type="NCBI Taxonomy" id="545695"/>
    <lineage>
        <taxon>Bacteria</taxon>
        <taxon>Pseudomonadati</taxon>
        <taxon>Spirochaetota</taxon>
        <taxon>Spirochaetia</taxon>
        <taxon>Spirochaetales</taxon>
        <taxon>Breznakiellaceae</taxon>
        <taxon>Leadbettera</taxon>
    </lineage>
</organism>
<evidence type="ECO:0000313" key="2">
    <source>
        <dbReference type="Proteomes" id="UP000009222"/>
    </source>
</evidence>
<reference evidence="1 2" key="2">
    <citation type="journal article" date="2011" name="ISME J.">
        <title>RNA-seq reveals cooperative metabolic interactions between two termite-gut spirochete species in co-culture.</title>
        <authorList>
            <person name="Rosenthal A.Z."/>
            <person name="Matson E.G."/>
            <person name="Eldar A."/>
            <person name="Leadbetter J.R."/>
        </authorList>
    </citation>
    <scope>NUCLEOTIDE SEQUENCE [LARGE SCALE GENOMIC DNA]</scope>
    <source>
        <strain evidence="2">ATCC BAA-888 / DSM 13862 / ZAS-9</strain>
    </source>
</reference>
<dbReference type="STRING" id="545695.TREAZ_1026"/>
<dbReference type="AlphaFoldDB" id="F5Y7Q1"/>
<proteinExistence type="predicted"/>
<dbReference type="OrthoDB" id="9810528at2"/>
<protein>
    <submittedName>
        <fullName evidence="1">Uncharacterized protein</fullName>
    </submittedName>
</protein>
<gene>
    <name evidence="1" type="ordered locus">TREAZ_1026</name>
</gene>
<reference evidence="2" key="1">
    <citation type="submission" date="2009-12" db="EMBL/GenBank/DDBJ databases">
        <title>Complete sequence of Treponema azotonutricium strain ZAS-9.</title>
        <authorList>
            <person name="Tetu S.G."/>
            <person name="Matson E."/>
            <person name="Ren Q."/>
            <person name="Seshadri R."/>
            <person name="Elbourne L."/>
            <person name="Hassan K.A."/>
            <person name="Durkin A."/>
            <person name="Radune D."/>
            <person name="Mohamoud Y."/>
            <person name="Shay R."/>
            <person name="Jin S."/>
            <person name="Zhang X."/>
            <person name="Lucey K."/>
            <person name="Ballor N.R."/>
            <person name="Ottesen E."/>
            <person name="Rosenthal R."/>
            <person name="Allen A."/>
            <person name="Leadbetter J.R."/>
            <person name="Paulsen I.T."/>
        </authorList>
    </citation>
    <scope>NUCLEOTIDE SEQUENCE [LARGE SCALE GENOMIC DNA]</scope>
    <source>
        <strain evidence="2">ATCC BAA-888 / DSM 13862 / ZAS-9</strain>
    </source>
</reference>
<dbReference type="HOGENOM" id="CLU_688655_0_0_12"/>